<dbReference type="Proteomes" id="UP001234989">
    <property type="component" value="Chromosome 12"/>
</dbReference>
<sequence>MKREITFYSRCFFYGKTVETVDHLFIQCEVTGQLWIFFLRLKNIS</sequence>
<dbReference type="Pfam" id="PF13966">
    <property type="entry name" value="zf-RVT"/>
    <property type="match status" value="1"/>
</dbReference>
<gene>
    <name evidence="2" type="ORF">MTR67_051960</name>
</gene>
<feature type="domain" description="Reverse transcriptase zinc-binding" evidence="1">
    <location>
        <begin position="2"/>
        <end position="35"/>
    </location>
</feature>
<evidence type="ECO:0000313" key="2">
    <source>
        <dbReference type="EMBL" id="WMV58575.1"/>
    </source>
</evidence>
<reference evidence="2" key="1">
    <citation type="submission" date="2023-08" db="EMBL/GenBank/DDBJ databases">
        <title>A de novo genome assembly of Solanum verrucosum Schlechtendal, a Mexican diploid species geographically isolated from the other diploid A-genome species in potato relatives.</title>
        <authorList>
            <person name="Hosaka K."/>
        </authorList>
    </citation>
    <scope>NUCLEOTIDE SEQUENCE</scope>
    <source>
        <tissue evidence="2">Young leaves</tissue>
    </source>
</reference>
<protein>
    <recommendedName>
        <fullName evidence="1">Reverse transcriptase zinc-binding domain-containing protein</fullName>
    </recommendedName>
</protein>
<dbReference type="InterPro" id="IPR026960">
    <property type="entry name" value="RVT-Znf"/>
</dbReference>
<organism evidence="2 3">
    <name type="scientific">Solanum verrucosum</name>
    <dbReference type="NCBI Taxonomy" id="315347"/>
    <lineage>
        <taxon>Eukaryota</taxon>
        <taxon>Viridiplantae</taxon>
        <taxon>Streptophyta</taxon>
        <taxon>Embryophyta</taxon>
        <taxon>Tracheophyta</taxon>
        <taxon>Spermatophyta</taxon>
        <taxon>Magnoliopsida</taxon>
        <taxon>eudicotyledons</taxon>
        <taxon>Gunneridae</taxon>
        <taxon>Pentapetalae</taxon>
        <taxon>asterids</taxon>
        <taxon>lamiids</taxon>
        <taxon>Solanales</taxon>
        <taxon>Solanaceae</taxon>
        <taxon>Solanoideae</taxon>
        <taxon>Solaneae</taxon>
        <taxon>Solanum</taxon>
    </lineage>
</organism>
<proteinExistence type="predicted"/>
<accession>A0AAF0V641</accession>
<keyword evidence="3" id="KW-1185">Reference proteome</keyword>
<name>A0AAF0V641_SOLVR</name>
<dbReference type="EMBL" id="CP133623">
    <property type="protein sequence ID" value="WMV58575.1"/>
    <property type="molecule type" value="Genomic_DNA"/>
</dbReference>
<dbReference type="AlphaFoldDB" id="A0AAF0V641"/>
<evidence type="ECO:0000259" key="1">
    <source>
        <dbReference type="Pfam" id="PF13966"/>
    </source>
</evidence>
<evidence type="ECO:0000313" key="3">
    <source>
        <dbReference type="Proteomes" id="UP001234989"/>
    </source>
</evidence>